<feature type="compositionally biased region" description="Low complexity" evidence="1">
    <location>
        <begin position="120"/>
        <end position="132"/>
    </location>
</feature>
<name>A0A6J3LUF2_9PEZI</name>
<organism evidence="3">
    <name type="scientific">Dissoconium aciculare CBS 342.82</name>
    <dbReference type="NCBI Taxonomy" id="1314786"/>
    <lineage>
        <taxon>Eukaryota</taxon>
        <taxon>Fungi</taxon>
        <taxon>Dikarya</taxon>
        <taxon>Ascomycota</taxon>
        <taxon>Pezizomycotina</taxon>
        <taxon>Dothideomycetes</taxon>
        <taxon>Dothideomycetidae</taxon>
        <taxon>Mycosphaerellales</taxon>
        <taxon>Dissoconiaceae</taxon>
        <taxon>Dissoconium</taxon>
    </lineage>
</organism>
<sequence length="175" mass="20018">MPKMSLLQGFVPSSFSHPCARCWSFRRVNTMPVWRTACAPHHRDLCKPLPPPSYPESIRVRGRPPSHHFYRTLERPTFTSVPPFTSSTDRAERTDFAAMPSLPHFSVDCDEPDRTRAQPSSSPRSSASTMVSSKPESTCCRCLDSWLGPSCSSWWCWRCCMRCWLSWCFCHSHAS</sequence>
<dbReference type="GeneID" id="54366613"/>
<feature type="region of interest" description="Disordered" evidence="1">
    <location>
        <begin position="103"/>
        <end position="132"/>
    </location>
</feature>
<evidence type="ECO:0000313" key="3">
    <source>
        <dbReference type="RefSeq" id="XP_033456447.1"/>
    </source>
</evidence>
<reference evidence="3" key="3">
    <citation type="submission" date="2025-08" db="UniProtKB">
        <authorList>
            <consortium name="RefSeq"/>
        </authorList>
    </citation>
    <scope>IDENTIFICATION</scope>
    <source>
        <strain evidence="3">CBS 342.82</strain>
    </source>
</reference>
<reference evidence="3" key="2">
    <citation type="submission" date="2020-04" db="EMBL/GenBank/DDBJ databases">
        <authorList>
            <consortium name="NCBI Genome Project"/>
        </authorList>
    </citation>
    <scope>NUCLEOTIDE SEQUENCE</scope>
    <source>
        <strain evidence="3">CBS 342.82</strain>
    </source>
</reference>
<evidence type="ECO:0000313" key="2">
    <source>
        <dbReference type="Proteomes" id="UP000504637"/>
    </source>
</evidence>
<dbReference type="AlphaFoldDB" id="A0A6J3LUF2"/>
<protein>
    <submittedName>
        <fullName evidence="3">Uncharacterized protein</fullName>
    </submittedName>
</protein>
<gene>
    <name evidence="3" type="ORF">K489DRAFT_65877</name>
</gene>
<reference evidence="3" key="1">
    <citation type="submission" date="2020-01" db="EMBL/GenBank/DDBJ databases">
        <authorList>
            <consortium name="DOE Joint Genome Institute"/>
            <person name="Haridas S."/>
            <person name="Albert R."/>
            <person name="Binder M."/>
            <person name="Bloem J."/>
            <person name="Labutti K."/>
            <person name="Salamov A."/>
            <person name="Andreopoulos B."/>
            <person name="Baker S.E."/>
            <person name="Barry K."/>
            <person name="Bills G."/>
            <person name="Bluhm B.H."/>
            <person name="Cannon C."/>
            <person name="Castanera R."/>
            <person name="Culley D.E."/>
            <person name="Daum C."/>
            <person name="Ezra D."/>
            <person name="Gonzalez J.B."/>
            <person name="Henrissat B."/>
            <person name="Kuo A."/>
            <person name="Liang C."/>
            <person name="Lipzen A."/>
            <person name="Lutzoni F."/>
            <person name="Magnuson J."/>
            <person name="Mondo S."/>
            <person name="Nolan M."/>
            <person name="Ohm R."/>
            <person name="Pangilinan J."/>
            <person name="Park H.-J."/>
            <person name="Ramirez L."/>
            <person name="Alfaro M."/>
            <person name="Sun H."/>
            <person name="Tritt A."/>
            <person name="Yoshinaga Y."/>
            <person name="Zwiers L.-H."/>
            <person name="Turgeon B.G."/>
            <person name="Goodwin S.B."/>
            <person name="Spatafora J.W."/>
            <person name="Crous P.W."/>
            <person name="Grigoriev I.V."/>
        </authorList>
    </citation>
    <scope>NUCLEOTIDE SEQUENCE</scope>
    <source>
        <strain evidence="3">CBS 342.82</strain>
    </source>
</reference>
<dbReference type="Proteomes" id="UP000504637">
    <property type="component" value="Unplaced"/>
</dbReference>
<keyword evidence="2" id="KW-1185">Reference proteome</keyword>
<dbReference type="RefSeq" id="XP_033456447.1">
    <property type="nucleotide sequence ID" value="XM_033608813.1"/>
</dbReference>
<accession>A0A6J3LUF2</accession>
<evidence type="ECO:0000256" key="1">
    <source>
        <dbReference type="SAM" id="MobiDB-lite"/>
    </source>
</evidence>
<proteinExistence type="predicted"/>